<sequence length="381" mass="43550">MANGKDDLYIYFQIDRESEEQAFSTLDSQISDTDRFKDSTPFLIRCRHCQGQSSILQANRPTCPGCQTTFGMALEHSEDLTDIKRARSQLTTEQSMACMQETRVNIRQSLQIVIQIATKYSDVLGPVKLIETFESFKTFEGLYYCLGSIVNLSEDPEVHFKYIQAATRTESQNFLKESKLSDQLPLIIVCDRFDFVHVYLYQNGLTKFLEVFFQRVNSVRTPQVVGGLLDFDCDETMIKGLLASVMGNFPIDELVHEVEQRNRLKLILPWLEAFVQSGSRDPLVFNAMAKIYIDSNSNREAFLKENNLYEPLVVGKFSSALSRQTLSAANFSEVIEISNHVGKYDDFVRFLQMARKSLREPRIDTELAYAYAKTDCLQGLP</sequence>
<dbReference type="GO" id="GO:0032051">
    <property type="term" value="F:clathrin light chain binding"/>
    <property type="evidence" value="ECO:0007669"/>
    <property type="project" value="TreeGrafter"/>
</dbReference>
<dbReference type="SUPFAM" id="SSF48371">
    <property type="entry name" value="ARM repeat"/>
    <property type="match status" value="2"/>
</dbReference>
<organism evidence="2 3">
    <name type="scientific">Piloderma croceum (strain F 1598)</name>
    <dbReference type="NCBI Taxonomy" id="765440"/>
    <lineage>
        <taxon>Eukaryota</taxon>
        <taxon>Fungi</taxon>
        <taxon>Dikarya</taxon>
        <taxon>Basidiomycota</taxon>
        <taxon>Agaricomycotina</taxon>
        <taxon>Agaricomycetes</taxon>
        <taxon>Agaricomycetidae</taxon>
        <taxon>Atheliales</taxon>
        <taxon>Atheliaceae</taxon>
        <taxon>Piloderma</taxon>
    </lineage>
</organism>
<dbReference type="PANTHER" id="PTHR10292:SF1">
    <property type="entry name" value="CLATHRIN HEAVY CHAIN"/>
    <property type="match status" value="1"/>
</dbReference>
<dbReference type="GO" id="GO:0006886">
    <property type="term" value="P:intracellular protein transport"/>
    <property type="evidence" value="ECO:0007669"/>
    <property type="project" value="UniProtKB-UniRule"/>
</dbReference>
<dbReference type="InterPro" id="IPR055358">
    <property type="entry name" value="CHCR"/>
</dbReference>
<dbReference type="GO" id="GO:0030479">
    <property type="term" value="C:actin cortical patch"/>
    <property type="evidence" value="ECO:0007669"/>
    <property type="project" value="TreeGrafter"/>
</dbReference>
<dbReference type="Gene3D" id="1.10.3200.20">
    <property type="entry name" value="DNA Polymerase alpha, zinc finger"/>
    <property type="match status" value="1"/>
</dbReference>
<evidence type="ECO:0000313" key="3">
    <source>
        <dbReference type="Proteomes" id="UP000054166"/>
    </source>
</evidence>
<protein>
    <submittedName>
        <fullName evidence="2">Uncharacterized protein</fullName>
    </submittedName>
</protein>
<proteinExistence type="predicted"/>
<evidence type="ECO:0000313" key="2">
    <source>
        <dbReference type="EMBL" id="KIM76550.1"/>
    </source>
</evidence>
<accession>A0A0C3EVK4</accession>
<dbReference type="SMART" id="SM00299">
    <property type="entry name" value="CLH"/>
    <property type="match status" value="2"/>
</dbReference>
<dbReference type="GO" id="GO:0005829">
    <property type="term" value="C:cytosol"/>
    <property type="evidence" value="ECO:0007669"/>
    <property type="project" value="GOC"/>
</dbReference>
<dbReference type="PROSITE" id="PS50236">
    <property type="entry name" value="CHCR"/>
    <property type="match status" value="1"/>
</dbReference>
<evidence type="ECO:0000256" key="1">
    <source>
        <dbReference type="PROSITE-ProRule" id="PRU01006"/>
    </source>
</evidence>
<dbReference type="Proteomes" id="UP000054166">
    <property type="component" value="Unassembled WGS sequence"/>
</dbReference>
<keyword evidence="3" id="KW-1185">Reference proteome</keyword>
<feature type="repeat" description="CHCR" evidence="1">
    <location>
        <begin position="242"/>
        <end position="381"/>
    </location>
</feature>
<dbReference type="STRING" id="765440.A0A0C3EVK4"/>
<dbReference type="EMBL" id="KN833034">
    <property type="protein sequence ID" value="KIM76550.1"/>
    <property type="molecule type" value="Genomic_DNA"/>
</dbReference>
<gene>
    <name evidence="2" type="ORF">PILCRDRAFT_12774</name>
</gene>
<dbReference type="GO" id="GO:0006898">
    <property type="term" value="P:receptor-mediated endocytosis"/>
    <property type="evidence" value="ECO:0007669"/>
    <property type="project" value="TreeGrafter"/>
</dbReference>
<dbReference type="GO" id="GO:0006895">
    <property type="term" value="P:Golgi to endosome transport"/>
    <property type="evidence" value="ECO:0007669"/>
    <property type="project" value="TreeGrafter"/>
</dbReference>
<dbReference type="InterPro" id="IPR000547">
    <property type="entry name" value="Clathrin_H-chain/VPS_repeat"/>
</dbReference>
<dbReference type="AlphaFoldDB" id="A0A0C3EVK4"/>
<dbReference type="PANTHER" id="PTHR10292">
    <property type="entry name" value="CLATHRIN HEAVY CHAIN RELATED"/>
    <property type="match status" value="1"/>
</dbReference>
<reference evidence="3" key="2">
    <citation type="submission" date="2015-01" db="EMBL/GenBank/DDBJ databases">
        <title>Evolutionary Origins and Diversification of the Mycorrhizal Mutualists.</title>
        <authorList>
            <consortium name="DOE Joint Genome Institute"/>
            <consortium name="Mycorrhizal Genomics Consortium"/>
            <person name="Kohler A."/>
            <person name="Kuo A."/>
            <person name="Nagy L.G."/>
            <person name="Floudas D."/>
            <person name="Copeland A."/>
            <person name="Barry K.W."/>
            <person name="Cichocki N."/>
            <person name="Veneault-Fourrey C."/>
            <person name="LaButti K."/>
            <person name="Lindquist E.A."/>
            <person name="Lipzen A."/>
            <person name="Lundell T."/>
            <person name="Morin E."/>
            <person name="Murat C."/>
            <person name="Riley R."/>
            <person name="Ohm R."/>
            <person name="Sun H."/>
            <person name="Tunlid A."/>
            <person name="Henrissat B."/>
            <person name="Grigoriev I.V."/>
            <person name="Hibbett D.S."/>
            <person name="Martin F."/>
        </authorList>
    </citation>
    <scope>NUCLEOTIDE SEQUENCE [LARGE SCALE GENOMIC DNA]</scope>
    <source>
        <strain evidence="3">F 1598</strain>
    </source>
</reference>
<dbReference type="GO" id="GO:0071439">
    <property type="term" value="C:clathrin complex"/>
    <property type="evidence" value="ECO:0007669"/>
    <property type="project" value="TreeGrafter"/>
</dbReference>
<dbReference type="InParanoid" id="A0A0C3EVK4"/>
<reference evidence="2 3" key="1">
    <citation type="submission" date="2014-04" db="EMBL/GenBank/DDBJ databases">
        <authorList>
            <consortium name="DOE Joint Genome Institute"/>
            <person name="Kuo A."/>
            <person name="Tarkka M."/>
            <person name="Buscot F."/>
            <person name="Kohler A."/>
            <person name="Nagy L.G."/>
            <person name="Floudas D."/>
            <person name="Copeland A."/>
            <person name="Barry K.W."/>
            <person name="Cichocki N."/>
            <person name="Veneault-Fourrey C."/>
            <person name="LaButti K."/>
            <person name="Lindquist E.A."/>
            <person name="Lipzen A."/>
            <person name="Lundell T."/>
            <person name="Morin E."/>
            <person name="Murat C."/>
            <person name="Sun H."/>
            <person name="Tunlid A."/>
            <person name="Henrissat B."/>
            <person name="Grigoriev I.V."/>
            <person name="Hibbett D.S."/>
            <person name="Martin F."/>
            <person name="Nordberg H.P."/>
            <person name="Cantor M.N."/>
            <person name="Hua S.X."/>
        </authorList>
    </citation>
    <scope>NUCLEOTIDE SEQUENCE [LARGE SCALE GENOMIC DNA]</scope>
    <source>
        <strain evidence="2 3">F 1598</strain>
    </source>
</reference>
<name>A0A0C3EVK4_PILCF</name>
<dbReference type="HOGENOM" id="CLU_725850_0_0_1"/>
<dbReference type="Pfam" id="PF00637">
    <property type="entry name" value="Clathrin"/>
    <property type="match status" value="1"/>
</dbReference>
<dbReference type="InterPro" id="IPR038256">
    <property type="entry name" value="Pol_alpha_znc_sf"/>
</dbReference>
<dbReference type="InterPro" id="IPR016024">
    <property type="entry name" value="ARM-type_fold"/>
</dbReference>
<dbReference type="OrthoDB" id="3201069at2759"/>